<keyword evidence="2" id="KW-0812">Transmembrane</keyword>
<feature type="region of interest" description="Disordered" evidence="1">
    <location>
        <begin position="1"/>
        <end position="53"/>
    </location>
</feature>
<dbReference type="EMBL" id="CAIF01000083">
    <property type="protein sequence ID" value="CCH43566.1"/>
    <property type="molecule type" value="Genomic_DNA"/>
</dbReference>
<feature type="compositionally biased region" description="Polar residues" evidence="1">
    <location>
        <begin position="228"/>
        <end position="243"/>
    </location>
</feature>
<evidence type="ECO:0000256" key="1">
    <source>
        <dbReference type="SAM" id="MobiDB-lite"/>
    </source>
</evidence>
<keyword evidence="2" id="KW-1133">Transmembrane helix</keyword>
<dbReference type="PANTHER" id="PTHR36089:SF1">
    <property type="entry name" value="CHITIN SYNTHASE 3 COMPLEX PROTEIN CSI2-RELATED"/>
    <property type="match status" value="1"/>
</dbReference>
<keyword evidence="4" id="KW-1185">Reference proteome</keyword>
<dbReference type="eggNOG" id="ENOG502S625">
    <property type="taxonomic scope" value="Eukaryota"/>
</dbReference>
<dbReference type="STRING" id="1206466.K0KKP1"/>
<feature type="compositionally biased region" description="Low complexity" evidence="1">
    <location>
        <begin position="10"/>
        <end position="47"/>
    </location>
</feature>
<sequence length="267" mass="28849">MTSSDLPSVTTKAGSSSKSSSKSTGLPTLSTSSSSQISTPTITPPSADDNPNIWKSSVPSGTVFIAVGAIAGFIFLSFMTLIFIKKLMAKKYAKKTLFIDNESSSSFGGSGSEKYSNNNNNGGFYNTQQNQSAVKIPLLYDQTKIGSVDNIPDTSMTNEQNLFSTLDTEQNKRKSMFISPTAEVMNYNKNSRFLGANQGGPAPSISYSHTRENSSIIGSLPDLRHTRQNSYDPSETSSSTPNRSPHRGANRAQRTIPSAYLESMFED</sequence>
<dbReference type="GO" id="GO:0000324">
    <property type="term" value="C:fungal-type vacuole"/>
    <property type="evidence" value="ECO:0007669"/>
    <property type="project" value="TreeGrafter"/>
</dbReference>
<feature type="transmembrane region" description="Helical" evidence="2">
    <location>
        <begin position="63"/>
        <end position="84"/>
    </location>
</feature>
<reference evidence="3 4" key="1">
    <citation type="journal article" date="2012" name="Eukaryot. Cell">
        <title>Draft genome sequence of Wickerhamomyces ciferrii NRRL Y-1031 F-60-10.</title>
        <authorList>
            <person name="Schneider J."/>
            <person name="Andrea H."/>
            <person name="Blom J."/>
            <person name="Jaenicke S."/>
            <person name="Ruckert C."/>
            <person name="Schorsch C."/>
            <person name="Szczepanowski R."/>
            <person name="Farwick M."/>
            <person name="Goesmann A."/>
            <person name="Puhler A."/>
            <person name="Schaffer S."/>
            <person name="Tauch A."/>
            <person name="Kohler T."/>
            <person name="Brinkrolf K."/>
        </authorList>
    </citation>
    <scope>NUCLEOTIDE SEQUENCE [LARGE SCALE GENOMIC DNA]</scope>
    <source>
        <strain evidence="4">ATCC 14091 / BCRC 22168 / CBS 111 / JCM 3599 / NBRC 0793 / NRRL Y-1031 F-60-10</strain>
    </source>
</reference>
<evidence type="ECO:0008006" key="5">
    <source>
        <dbReference type="Google" id="ProtNLM"/>
    </source>
</evidence>
<dbReference type="PANTHER" id="PTHR36089">
    <property type="entry name" value="CHITIN SYNTHASE 3 COMPLEX PROTEIN CSI2-RELATED"/>
    <property type="match status" value="1"/>
</dbReference>
<name>K0KKP1_WICCF</name>
<feature type="region of interest" description="Disordered" evidence="1">
    <location>
        <begin position="218"/>
        <end position="267"/>
    </location>
</feature>
<gene>
    <name evidence="3" type="ORF">BN7_3118</name>
</gene>
<dbReference type="HOGENOM" id="CLU_933823_0_0_1"/>
<organism evidence="3 4">
    <name type="scientific">Wickerhamomyces ciferrii (strain ATCC 14091 / BCRC 22168 / CBS 111 / JCM 3599 / NBRC 0793 / NRRL Y-1031 F-60-10)</name>
    <name type="common">Yeast</name>
    <name type="synonym">Pichia ciferrii</name>
    <dbReference type="NCBI Taxonomy" id="1206466"/>
    <lineage>
        <taxon>Eukaryota</taxon>
        <taxon>Fungi</taxon>
        <taxon>Dikarya</taxon>
        <taxon>Ascomycota</taxon>
        <taxon>Saccharomycotina</taxon>
        <taxon>Saccharomycetes</taxon>
        <taxon>Phaffomycetales</taxon>
        <taxon>Wickerhamomycetaceae</taxon>
        <taxon>Wickerhamomyces</taxon>
    </lineage>
</organism>
<protein>
    <recommendedName>
        <fullName evidence="5">Vacuolar membrane protein</fullName>
    </recommendedName>
</protein>
<evidence type="ECO:0000256" key="2">
    <source>
        <dbReference type="SAM" id="Phobius"/>
    </source>
</evidence>
<dbReference type="AlphaFoldDB" id="K0KKP1"/>
<evidence type="ECO:0000313" key="3">
    <source>
        <dbReference type="EMBL" id="CCH43566.1"/>
    </source>
</evidence>
<proteinExistence type="predicted"/>
<dbReference type="FunCoup" id="K0KKP1">
    <property type="interactions" value="88"/>
</dbReference>
<dbReference type="Proteomes" id="UP000009328">
    <property type="component" value="Unassembled WGS sequence"/>
</dbReference>
<keyword evidence="2" id="KW-0472">Membrane</keyword>
<evidence type="ECO:0000313" key="4">
    <source>
        <dbReference type="Proteomes" id="UP000009328"/>
    </source>
</evidence>
<accession>K0KKP1</accession>
<comment type="caution">
    <text evidence="3">The sequence shown here is derived from an EMBL/GenBank/DDBJ whole genome shotgun (WGS) entry which is preliminary data.</text>
</comment>
<dbReference type="InParanoid" id="K0KKP1"/>
<dbReference type="GO" id="GO:0005935">
    <property type="term" value="C:cellular bud neck"/>
    <property type="evidence" value="ECO:0007669"/>
    <property type="project" value="TreeGrafter"/>
</dbReference>
<dbReference type="InterPro" id="IPR051009">
    <property type="entry name" value="PRM"/>
</dbReference>